<dbReference type="Proteomes" id="UP000294847">
    <property type="component" value="Chromosome 2"/>
</dbReference>
<evidence type="ECO:0000313" key="2">
    <source>
        <dbReference type="Proteomes" id="UP000294847"/>
    </source>
</evidence>
<reference evidence="1 2" key="1">
    <citation type="journal article" date="2019" name="Mol. Biol. Evol.">
        <title>Blast fungal genomes show frequent chromosomal changes, gene gains and losses, and effector gene turnover.</title>
        <authorList>
            <person name="Gomez Luciano L.B."/>
            <person name="Jason Tsai I."/>
            <person name="Chuma I."/>
            <person name="Tosa Y."/>
            <person name="Chen Y.H."/>
            <person name="Li J.Y."/>
            <person name="Li M.Y."/>
            <person name="Jade Lu M.Y."/>
            <person name="Nakayashiki H."/>
            <person name="Li W.H."/>
        </authorList>
    </citation>
    <scope>NUCLEOTIDE SEQUENCE [LARGE SCALE GENOMIC DNA]</scope>
    <source>
        <strain evidence="1">MZ5-1-6</strain>
    </source>
</reference>
<accession>A0A4P7NB60</accession>
<sequence length="62" mass="6680">MPAINAGVLVKREENWAKQEAGVVVVFCLVFVIACIVAGVFISKKLTARKQRKAHAEAQGGK</sequence>
<proteinExistence type="predicted"/>
<dbReference type="AlphaFoldDB" id="A0A4P7NB60"/>
<gene>
    <name evidence="1" type="ORF">PoMZ_02358</name>
</gene>
<name>A0A4P7NB60_PYROR</name>
<organism evidence="1 2">
    <name type="scientific">Pyricularia oryzae</name>
    <name type="common">Rice blast fungus</name>
    <name type="synonym">Magnaporthe oryzae</name>
    <dbReference type="NCBI Taxonomy" id="318829"/>
    <lineage>
        <taxon>Eukaryota</taxon>
        <taxon>Fungi</taxon>
        <taxon>Dikarya</taxon>
        <taxon>Ascomycota</taxon>
        <taxon>Pezizomycotina</taxon>
        <taxon>Sordariomycetes</taxon>
        <taxon>Sordariomycetidae</taxon>
        <taxon>Magnaporthales</taxon>
        <taxon>Pyriculariaceae</taxon>
        <taxon>Pyricularia</taxon>
    </lineage>
</organism>
<evidence type="ECO:0000313" key="1">
    <source>
        <dbReference type="EMBL" id="QBZ57434.1"/>
    </source>
</evidence>
<protein>
    <submittedName>
        <fullName evidence="1">Uncharacterized protein</fullName>
    </submittedName>
</protein>
<dbReference type="EMBL" id="CP034205">
    <property type="protein sequence ID" value="QBZ57434.1"/>
    <property type="molecule type" value="Genomic_DNA"/>
</dbReference>